<dbReference type="EMBL" id="JACTVJ010000031">
    <property type="protein sequence ID" value="MBC9718991.1"/>
    <property type="molecule type" value="Genomic_DNA"/>
</dbReference>
<keyword evidence="3" id="KW-1185">Reference proteome</keyword>
<name>A0ABR7SWU1_9ACTN</name>
<gene>
    <name evidence="2" type="ORF">H9Y04_41340</name>
</gene>
<reference evidence="2 3" key="1">
    <citation type="submission" date="2020-08" db="EMBL/GenBank/DDBJ databases">
        <title>Genemic of Streptomyces polyaspartic.</title>
        <authorList>
            <person name="Liu W."/>
        </authorList>
    </citation>
    <scope>NUCLEOTIDE SEQUENCE [LARGE SCALE GENOMIC DNA]</scope>
    <source>
        <strain evidence="2 3">TRM66268-LWL</strain>
    </source>
</reference>
<proteinExistence type="predicted"/>
<evidence type="ECO:0000256" key="1">
    <source>
        <dbReference type="SAM" id="MobiDB-lite"/>
    </source>
</evidence>
<evidence type="ECO:0008006" key="4">
    <source>
        <dbReference type="Google" id="ProtNLM"/>
    </source>
</evidence>
<protein>
    <recommendedName>
        <fullName evidence="4">DUF2191 domain-containing protein</fullName>
    </recommendedName>
</protein>
<feature type="region of interest" description="Disordered" evidence="1">
    <location>
        <begin position="52"/>
        <end position="72"/>
    </location>
</feature>
<comment type="caution">
    <text evidence="2">The sequence shown here is derived from an EMBL/GenBank/DDBJ whole genome shotgun (WGS) entry which is preliminary data.</text>
</comment>
<organism evidence="2 3">
    <name type="scientific">Streptomyces polyasparticus</name>
    <dbReference type="NCBI Taxonomy" id="2767826"/>
    <lineage>
        <taxon>Bacteria</taxon>
        <taxon>Bacillati</taxon>
        <taxon>Actinomycetota</taxon>
        <taxon>Actinomycetes</taxon>
        <taxon>Kitasatosporales</taxon>
        <taxon>Streptomycetaceae</taxon>
        <taxon>Streptomyces</taxon>
    </lineage>
</organism>
<evidence type="ECO:0000313" key="3">
    <source>
        <dbReference type="Proteomes" id="UP000642284"/>
    </source>
</evidence>
<dbReference type="Proteomes" id="UP000642284">
    <property type="component" value="Unassembled WGS sequence"/>
</dbReference>
<dbReference type="RefSeq" id="WP_214662169.1">
    <property type="nucleotide sequence ID" value="NZ_JACTVJ010000031.1"/>
</dbReference>
<accession>A0ABR7SWU1</accession>
<sequence>MGHTILERTAEIVSNGATETELAFLVARLTEALRDALAVAECRGERLLVADASNPADGDHGPRWTPPANAFG</sequence>
<evidence type="ECO:0000313" key="2">
    <source>
        <dbReference type="EMBL" id="MBC9718991.1"/>
    </source>
</evidence>